<evidence type="ECO:0000256" key="6">
    <source>
        <dbReference type="ARBA" id="ARBA00022989"/>
    </source>
</evidence>
<keyword evidence="5" id="KW-0067">ATP-binding</keyword>
<dbReference type="PROSITE" id="PS00211">
    <property type="entry name" value="ABC_TRANSPORTER_1"/>
    <property type="match status" value="1"/>
</dbReference>
<feature type="transmembrane region" description="Helical" evidence="8">
    <location>
        <begin position="61"/>
        <end position="81"/>
    </location>
</feature>
<evidence type="ECO:0000256" key="2">
    <source>
        <dbReference type="ARBA" id="ARBA00022448"/>
    </source>
</evidence>
<dbReference type="InterPro" id="IPR027417">
    <property type="entry name" value="P-loop_NTPase"/>
</dbReference>
<evidence type="ECO:0000256" key="1">
    <source>
        <dbReference type="ARBA" id="ARBA00004651"/>
    </source>
</evidence>
<proteinExistence type="predicted"/>
<dbReference type="EMBL" id="VMFF01000020">
    <property type="protein sequence ID" value="TSC65958.1"/>
    <property type="molecule type" value="Genomic_DNA"/>
</dbReference>
<feature type="transmembrane region" description="Helical" evidence="8">
    <location>
        <begin position="20"/>
        <end position="41"/>
    </location>
</feature>
<comment type="caution">
    <text evidence="11">The sequence shown here is derived from an EMBL/GenBank/DDBJ whole genome shotgun (WGS) entry which is preliminary data.</text>
</comment>
<dbReference type="InterPro" id="IPR011527">
    <property type="entry name" value="ABC1_TM_dom"/>
</dbReference>
<sequence>MFKYIKFLSQYFQKERKNIALIFVFVMLSQSFSLLEPVFYTRILDRFLRDSHNLTKFPTEHAFFVALGITVLAWIASAFAARIFKNFQQYYVNTVSDRIGINVFNHAYEHVISLPIQFHANQKTGEVFRKISKAREDITTLFGVAFDKIFQNVFSISIVLIYIFIREWRVGVIAIILVPVFIIATSFFTKRVKKIQGDINKSNERLFGTSFEALNHIEVVKSFASEEHEINQVREDNKVTHDNVKKKTIAYQQLFFVQGTIVNLARVSLIWFGSVLAFKGVLTFADVILFGVYSFVIYQPLYDLGDIYAKYQEGVSAVDRLQTLLSEKATIFSKPNALKPKKLQGKIEFKNVSFNYSQEREILKNVSFKVEPGKKLAIVGFSGSGKSTIVKLLLRFYEPTTGEILIDGKNIADYNLQALHKRIGLVLQDNILFNTTLSENIRYGTFKASDTEVEASANRAYLSDFLKKLSLGLDTLVGERGVKLSGGERQRVAIARSIIKKPDILIFDEATSSLDSHSEEMIKEAISQVSKDVTTITVAHRFSTVVNADEIILLEAGEISERGNHKELLAKKGRYASLYQLQTQRQAEEPYSPSTIDNIA</sequence>
<dbReference type="PANTHER" id="PTHR43394">
    <property type="entry name" value="ATP-DEPENDENT PERMEASE MDL1, MITOCHONDRIAL"/>
    <property type="match status" value="1"/>
</dbReference>
<dbReference type="AlphaFoldDB" id="A0A554JCC3"/>
<keyword evidence="2" id="KW-0813">Transport</keyword>
<dbReference type="InterPro" id="IPR003439">
    <property type="entry name" value="ABC_transporter-like_ATP-bd"/>
</dbReference>
<name>A0A554JCC3_9BACT</name>
<dbReference type="GO" id="GO:0016887">
    <property type="term" value="F:ATP hydrolysis activity"/>
    <property type="evidence" value="ECO:0007669"/>
    <property type="project" value="InterPro"/>
</dbReference>
<evidence type="ECO:0000313" key="12">
    <source>
        <dbReference type="Proteomes" id="UP000319613"/>
    </source>
</evidence>
<keyword evidence="7 8" id="KW-0472">Membrane</keyword>
<dbReference type="PANTHER" id="PTHR43394:SF1">
    <property type="entry name" value="ATP-BINDING CASSETTE SUB-FAMILY B MEMBER 10, MITOCHONDRIAL"/>
    <property type="match status" value="1"/>
</dbReference>
<feature type="transmembrane region" description="Helical" evidence="8">
    <location>
        <begin position="171"/>
        <end position="189"/>
    </location>
</feature>
<protein>
    <submittedName>
        <fullName evidence="11">Multidrug ABC transporter ATPase/permease</fullName>
    </submittedName>
</protein>
<feature type="domain" description="ABC transmembrane type-1" evidence="10">
    <location>
        <begin position="20"/>
        <end position="313"/>
    </location>
</feature>
<dbReference type="InterPro" id="IPR003593">
    <property type="entry name" value="AAA+_ATPase"/>
</dbReference>
<dbReference type="Gene3D" id="3.40.50.300">
    <property type="entry name" value="P-loop containing nucleotide triphosphate hydrolases"/>
    <property type="match status" value="1"/>
</dbReference>
<keyword evidence="4" id="KW-0547">Nucleotide-binding</keyword>
<dbReference type="FunFam" id="3.40.50.300:FF:000287">
    <property type="entry name" value="Multidrug ABC transporter ATP-binding protein"/>
    <property type="match status" value="1"/>
</dbReference>
<evidence type="ECO:0000256" key="3">
    <source>
        <dbReference type="ARBA" id="ARBA00022692"/>
    </source>
</evidence>
<dbReference type="SUPFAM" id="SSF90123">
    <property type="entry name" value="ABC transporter transmembrane region"/>
    <property type="match status" value="1"/>
</dbReference>
<dbReference type="InterPro" id="IPR017871">
    <property type="entry name" value="ABC_transporter-like_CS"/>
</dbReference>
<dbReference type="GO" id="GO:0005524">
    <property type="term" value="F:ATP binding"/>
    <property type="evidence" value="ECO:0007669"/>
    <property type="project" value="UniProtKB-KW"/>
</dbReference>
<dbReference type="InterPro" id="IPR039421">
    <property type="entry name" value="Type_1_exporter"/>
</dbReference>
<dbReference type="SUPFAM" id="SSF52540">
    <property type="entry name" value="P-loop containing nucleoside triphosphate hydrolases"/>
    <property type="match status" value="1"/>
</dbReference>
<dbReference type="Pfam" id="PF00664">
    <property type="entry name" value="ABC_membrane"/>
    <property type="match status" value="1"/>
</dbReference>
<evidence type="ECO:0000256" key="5">
    <source>
        <dbReference type="ARBA" id="ARBA00022840"/>
    </source>
</evidence>
<evidence type="ECO:0000259" key="9">
    <source>
        <dbReference type="PROSITE" id="PS50893"/>
    </source>
</evidence>
<evidence type="ECO:0000256" key="8">
    <source>
        <dbReference type="SAM" id="Phobius"/>
    </source>
</evidence>
<dbReference type="CDD" id="cd07346">
    <property type="entry name" value="ABC_6TM_exporters"/>
    <property type="match status" value="1"/>
</dbReference>
<keyword evidence="6 8" id="KW-1133">Transmembrane helix</keyword>
<evidence type="ECO:0000256" key="7">
    <source>
        <dbReference type="ARBA" id="ARBA00023136"/>
    </source>
</evidence>
<dbReference type="Gene3D" id="1.20.1560.10">
    <property type="entry name" value="ABC transporter type 1, transmembrane domain"/>
    <property type="match status" value="1"/>
</dbReference>
<keyword evidence="3 8" id="KW-0812">Transmembrane</keyword>
<feature type="domain" description="ABC transporter" evidence="9">
    <location>
        <begin position="347"/>
        <end position="581"/>
    </location>
</feature>
<dbReference type="SMART" id="SM00382">
    <property type="entry name" value="AAA"/>
    <property type="match status" value="1"/>
</dbReference>
<dbReference type="InterPro" id="IPR036640">
    <property type="entry name" value="ABC1_TM_sf"/>
</dbReference>
<feature type="transmembrane region" description="Helical" evidence="8">
    <location>
        <begin position="138"/>
        <end position="165"/>
    </location>
</feature>
<dbReference type="PROSITE" id="PS50929">
    <property type="entry name" value="ABC_TM1F"/>
    <property type="match status" value="1"/>
</dbReference>
<evidence type="ECO:0000313" key="11">
    <source>
        <dbReference type="EMBL" id="TSC65958.1"/>
    </source>
</evidence>
<dbReference type="Pfam" id="PF00005">
    <property type="entry name" value="ABC_tran"/>
    <property type="match status" value="1"/>
</dbReference>
<dbReference type="GO" id="GO:0005886">
    <property type="term" value="C:plasma membrane"/>
    <property type="evidence" value="ECO:0007669"/>
    <property type="project" value="UniProtKB-SubCell"/>
</dbReference>
<accession>A0A554JCC3</accession>
<organism evidence="11 12">
    <name type="scientific">Candidatus Doudnabacteria bacterium Gr01-1014_77</name>
    <dbReference type="NCBI Taxonomy" id="2017133"/>
    <lineage>
        <taxon>Bacteria</taxon>
        <taxon>Candidatus Doudnaibacteriota</taxon>
    </lineage>
</organism>
<feature type="transmembrane region" description="Helical" evidence="8">
    <location>
        <begin position="254"/>
        <end position="274"/>
    </location>
</feature>
<gene>
    <name evidence="11" type="ORF">G01um101477_274</name>
</gene>
<dbReference type="PROSITE" id="PS50893">
    <property type="entry name" value="ABC_TRANSPORTER_2"/>
    <property type="match status" value="1"/>
</dbReference>
<dbReference type="GO" id="GO:0015421">
    <property type="term" value="F:ABC-type oligopeptide transporter activity"/>
    <property type="evidence" value="ECO:0007669"/>
    <property type="project" value="TreeGrafter"/>
</dbReference>
<comment type="subcellular location">
    <subcellularLocation>
        <location evidence="1">Cell membrane</location>
        <topology evidence="1">Multi-pass membrane protein</topology>
    </subcellularLocation>
</comment>
<evidence type="ECO:0000256" key="4">
    <source>
        <dbReference type="ARBA" id="ARBA00022741"/>
    </source>
</evidence>
<evidence type="ECO:0000259" key="10">
    <source>
        <dbReference type="PROSITE" id="PS50929"/>
    </source>
</evidence>
<reference evidence="11 12" key="1">
    <citation type="submission" date="2017-07" db="EMBL/GenBank/DDBJ databases">
        <title>Mechanisms for carbon and nitrogen cycling indicate functional differentiation within the Candidate Phyla Radiation.</title>
        <authorList>
            <person name="Danczak R.E."/>
            <person name="Johnston M.D."/>
            <person name="Kenah C."/>
            <person name="Slattery M."/>
            <person name="Wrighton K.C."/>
            <person name="Wilkins M.J."/>
        </authorList>
    </citation>
    <scope>NUCLEOTIDE SEQUENCE [LARGE SCALE GENOMIC DNA]</scope>
    <source>
        <strain evidence="11">Gr01-1014_77</strain>
    </source>
</reference>
<dbReference type="Proteomes" id="UP000319613">
    <property type="component" value="Unassembled WGS sequence"/>
</dbReference>
<feature type="transmembrane region" description="Helical" evidence="8">
    <location>
        <begin position="280"/>
        <end position="298"/>
    </location>
</feature>